<dbReference type="EMBL" id="BHXQ01000002">
    <property type="protein sequence ID" value="GCC51115.1"/>
    <property type="molecule type" value="Genomic_DNA"/>
</dbReference>
<dbReference type="InterPro" id="IPR012328">
    <property type="entry name" value="Chalcone/stilbene_synt_C"/>
</dbReference>
<dbReference type="CDD" id="cd00831">
    <property type="entry name" value="CHS_like"/>
    <property type="match status" value="1"/>
</dbReference>
<dbReference type="GO" id="GO:0016747">
    <property type="term" value="F:acyltransferase activity, transferring groups other than amino-acyl groups"/>
    <property type="evidence" value="ECO:0007669"/>
    <property type="project" value="InterPro"/>
</dbReference>
<dbReference type="Pfam" id="PF00195">
    <property type="entry name" value="Chal_sti_synt_N"/>
    <property type="match status" value="1"/>
</dbReference>
<dbReference type="Pfam" id="PF02797">
    <property type="entry name" value="Chal_sti_synt_C"/>
    <property type="match status" value="1"/>
</dbReference>
<evidence type="ECO:0000313" key="7">
    <source>
        <dbReference type="Proteomes" id="UP000288227"/>
    </source>
</evidence>
<dbReference type="RefSeq" id="WP_127121754.1">
    <property type="nucleotide sequence ID" value="NZ_BHXQ01000002.1"/>
</dbReference>
<dbReference type="Gene3D" id="3.40.47.10">
    <property type="match status" value="2"/>
</dbReference>
<sequence length="365" mass="40376">MSFITTIATANPPHLFRQQDIAAFMLSSMQLNEQDSRKLNVLFKASGIETRYSMLEDYGKSGDFTFFSNLDSFEPFPSTKKRNEAYQQYAPLLSTAAASKALQQSGIEAKQITHLITVSCTGSYAPGLDIDLVESLQLPLSVQRTNIHFMGCYAAFNAIKVADAFCKMNSSVKVLIVCTELCTLHFQKQNTEDNLLANALFADGSAALIVEASSSKKSLQLTGAYSELAPQGSKEMAWAIGDWGFEMKLSSYVPDVIRSGIKSLTNRLLSVLDLSQGNISHYAIHPGGKKILETIEQELGLSKEQNKWAYHVLKNYGNMSSPTVLFVLKEIFDRLGEENDKENLISFAFGPGLTLESMLFQYHHG</sequence>
<name>A0A401U8A9_9BACT</name>
<comment type="similarity">
    <text evidence="1">Belongs to the thiolase-like superfamily. Chalcone/stilbene synthases family.</text>
</comment>
<evidence type="ECO:0000256" key="1">
    <source>
        <dbReference type="ARBA" id="ARBA00005531"/>
    </source>
</evidence>
<feature type="domain" description="Chalcone/stilbene synthase C-terminal" evidence="5">
    <location>
        <begin position="221"/>
        <end position="360"/>
    </location>
</feature>
<accession>A0A401U8A9</accession>
<dbReference type="AlphaFoldDB" id="A0A401U8A9"/>
<proteinExistence type="inferred from homology"/>
<dbReference type="GO" id="GO:0030639">
    <property type="term" value="P:polyketide biosynthetic process"/>
    <property type="evidence" value="ECO:0007669"/>
    <property type="project" value="TreeGrafter"/>
</dbReference>
<dbReference type="PIRSF" id="PIRSF000451">
    <property type="entry name" value="PKS_III"/>
    <property type="match status" value="1"/>
</dbReference>
<dbReference type="SUPFAM" id="SSF53901">
    <property type="entry name" value="Thiolase-like"/>
    <property type="match status" value="2"/>
</dbReference>
<organism evidence="6 7">
    <name type="scientific">Chryseotalea sanaruensis</name>
    <dbReference type="NCBI Taxonomy" id="2482724"/>
    <lineage>
        <taxon>Bacteria</taxon>
        <taxon>Pseudomonadati</taxon>
        <taxon>Bacteroidota</taxon>
        <taxon>Cytophagia</taxon>
        <taxon>Cytophagales</taxon>
        <taxon>Chryseotaleaceae</taxon>
        <taxon>Chryseotalea</taxon>
    </lineage>
</organism>
<dbReference type="OrthoDB" id="9786288at2"/>
<feature type="domain" description="Chalcone/stilbene synthase N-terminal" evidence="4">
    <location>
        <begin position="4"/>
        <end position="212"/>
    </location>
</feature>
<dbReference type="PANTHER" id="PTHR11877:SF46">
    <property type="entry name" value="TYPE III POLYKETIDE SYNTHASE A"/>
    <property type="match status" value="1"/>
</dbReference>
<dbReference type="InterPro" id="IPR011141">
    <property type="entry name" value="Polyketide_synthase_type-III"/>
</dbReference>
<keyword evidence="7" id="KW-1185">Reference proteome</keyword>
<reference evidence="6 7" key="1">
    <citation type="submission" date="2018-11" db="EMBL/GenBank/DDBJ databases">
        <title>Chryseotalea sanarue gen. nov., sp., nov., a member of the family Cytophagaceae, isolated from a brackish lake in Hamamatsu Japan.</title>
        <authorList>
            <person name="Maejima Y."/>
            <person name="Iino T."/>
            <person name="Muraguchi Y."/>
            <person name="Fukuda K."/>
            <person name="Ohkuma M."/>
            <person name="Moriuchi R."/>
            <person name="Dohra H."/>
            <person name="Kimbara K."/>
            <person name="Shintani M."/>
        </authorList>
    </citation>
    <scope>NUCLEOTIDE SEQUENCE [LARGE SCALE GENOMIC DNA]</scope>
    <source>
        <strain evidence="6 7">Ys</strain>
    </source>
</reference>
<comment type="caution">
    <text evidence="6">The sequence shown here is derived from an EMBL/GenBank/DDBJ whole genome shotgun (WGS) entry which is preliminary data.</text>
</comment>
<protein>
    <submittedName>
        <fullName evidence="6">Type III polyketide synthase</fullName>
    </submittedName>
</protein>
<dbReference type="InterPro" id="IPR016039">
    <property type="entry name" value="Thiolase-like"/>
</dbReference>
<evidence type="ECO:0000256" key="3">
    <source>
        <dbReference type="PIRSR" id="PIRSR000451-1"/>
    </source>
</evidence>
<evidence type="ECO:0000313" key="6">
    <source>
        <dbReference type="EMBL" id="GCC51115.1"/>
    </source>
</evidence>
<evidence type="ECO:0000259" key="4">
    <source>
        <dbReference type="Pfam" id="PF00195"/>
    </source>
</evidence>
<evidence type="ECO:0000256" key="2">
    <source>
        <dbReference type="ARBA" id="ARBA00022679"/>
    </source>
</evidence>
<dbReference type="Proteomes" id="UP000288227">
    <property type="component" value="Unassembled WGS sequence"/>
</dbReference>
<feature type="active site" description="Acyl-thioester intermediate" evidence="3">
    <location>
        <position position="152"/>
    </location>
</feature>
<evidence type="ECO:0000259" key="5">
    <source>
        <dbReference type="Pfam" id="PF02797"/>
    </source>
</evidence>
<dbReference type="PANTHER" id="PTHR11877">
    <property type="entry name" value="HYDROXYMETHYLGLUTARYL-COA SYNTHASE"/>
    <property type="match status" value="1"/>
</dbReference>
<dbReference type="InterPro" id="IPR001099">
    <property type="entry name" value="Chalcone/stilbene_synt_N"/>
</dbReference>
<keyword evidence="2" id="KW-0808">Transferase</keyword>
<gene>
    <name evidence="6" type="ORF">SanaruYs_13350</name>
</gene>